<evidence type="ECO:0000256" key="1">
    <source>
        <dbReference type="ARBA" id="ARBA00002910"/>
    </source>
</evidence>
<evidence type="ECO:0000256" key="3">
    <source>
        <dbReference type="ARBA" id="ARBA00004240"/>
    </source>
</evidence>
<evidence type="ECO:0000256" key="7">
    <source>
        <dbReference type="ARBA" id="ARBA00023034"/>
    </source>
</evidence>
<accession>A0A8C0U4Z4</accession>
<proteinExistence type="inferred from homology"/>
<evidence type="ECO:0000313" key="12">
    <source>
        <dbReference type="Proteomes" id="UP000694410"/>
    </source>
</evidence>
<dbReference type="SMART" id="SM01399">
    <property type="entry name" value="Sybindin"/>
    <property type="match status" value="1"/>
</dbReference>
<evidence type="ECO:0000313" key="11">
    <source>
        <dbReference type="Ensembl" id="ENSCCEP00000003349.1"/>
    </source>
</evidence>
<keyword evidence="7" id="KW-0333">Golgi apparatus</keyword>
<dbReference type="GO" id="GO:0006888">
    <property type="term" value="P:endoplasmic reticulum to Golgi vesicle-mediated transport"/>
    <property type="evidence" value="ECO:0007669"/>
    <property type="project" value="TreeGrafter"/>
</dbReference>
<dbReference type="GO" id="GO:0005783">
    <property type="term" value="C:endoplasmic reticulum"/>
    <property type="evidence" value="ECO:0007669"/>
    <property type="project" value="UniProtKB-SubCell"/>
</dbReference>
<evidence type="ECO:0000256" key="10">
    <source>
        <dbReference type="ARBA" id="ARBA00068377"/>
    </source>
</evidence>
<protein>
    <recommendedName>
        <fullName evidence="10">Trafficking protein particle complex subunit 1</fullName>
    </recommendedName>
</protein>
<evidence type="ECO:0000256" key="8">
    <source>
        <dbReference type="ARBA" id="ARBA00038167"/>
    </source>
</evidence>
<keyword evidence="6" id="KW-0931">ER-Golgi transport</keyword>
<name>A0A8C0U4Z4_CYACU</name>
<dbReference type="FunFam" id="3.30.450.70:FF:000004">
    <property type="entry name" value="Trafficking protein particle complex 1"/>
    <property type="match status" value="1"/>
</dbReference>
<organism evidence="11 12">
    <name type="scientific">Cyanistes caeruleus</name>
    <name type="common">Eurasian blue tit</name>
    <name type="synonym">Parus caeruleus</name>
    <dbReference type="NCBI Taxonomy" id="156563"/>
    <lineage>
        <taxon>Eukaryota</taxon>
        <taxon>Metazoa</taxon>
        <taxon>Chordata</taxon>
        <taxon>Craniata</taxon>
        <taxon>Vertebrata</taxon>
        <taxon>Euteleostomi</taxon>
        <taxon>Archelosauria</taxon>
        <taxon>Archosauria</taxon>
        <taxon>Dinosauria</taxon>
        <taxon>Saurischia</taxon>
        <taxon>Theropoda</taxon>
        <taxon>Coelurosauria</taxon>
        <taxon>Aves</taxon>
        <taxon>Neognathae</taxon>
        <taxon>Neoaves</taxon>
        <taxon>Telluraves</taxon>
        <taxon>Australaves</taxon>
        <taxon>Passeriformes</taxon>
        <taxon>Paridae</taxon>
        <taxon>Cyanistes</taxon>
    </lineage>
</organism>
<dbReference type="Ensembl" id="ENSCCET00000005619.1">
    <property type="protein sequence ID" value="ENSCCEP00000003349.1"/>
    <property type="gene ID" value="ENSCCEG00000003740.1"/>
</dbReference>
<dbReference type="SUPFAM" id="SSF64356">
    <property type="entry name" value="SNARE-like"/>
    <property type="match status" value="1"/>
</dbReference>
<evidence type="ECO:0000256" key="2">
    <source>
        <dbReference type="ARBA" id="ARBA00004222"/>
    </source>
</evidence>
<evidence type="ECO:0000256" key="4">
    <source>
        <dbReference type="ARBA" id="ARBA00022448"/>
    </source>
</evidence>
<reference evidence="11" key="2">
    <citation type="submission" date="2025-09" db="UniProtKB">
        <authorList>
            <consortium name="Ensembl"/>
        </authorList>
    </citation>
    <scope>IDENTIFICATION</scope>
</reference>
<sequence length="369" mass="42487">KFGFKSDFFPFSLGNFPPHSRNFLGSSFGFGDPKFFWDPSGIFWGFSRQFWAPSSLKFGFKSDFFSPFPTGFFPPIPGIFLGVSLWIWRPQNFFWRPQIFWGPSGIFGDFSVNFGLPWDENLGLNLIFFRFPSGIFPPIPGIFLGSPFGFGDPKFFGIPLEFFGDFSVNFGLPWVGNLGLNLIFSPFPTGIFPPFPEFFGLSLWIWGSRIFWGDFGEFWGESMTIHNLYIFDRGGSCLFYSEWHRRRPPGIPQEEEFKLMFGMLFSLRSFVAKMSPTDMRDGFVSFHTSKYRLHYLETPSGLRLVLNTDLGVPSAREALQHIYSNLFVELVVKNPLCPPRAPVQSLLFRQRLDAFVRSLPYFGPRNPNN</sequence>
<evidence type="ECO:0000256" key="5">
    <source>
        <dbReference type="ARBA" id="ARBA00022824"/>
    </source>
</evidence>
<keyword evidence="5" id="KW-0256">Endoplasmic reticulum</keyword>
<dbReference type="InterPro" id="IPR011012">
    <property type="entry name" value="Longin-like_dom_sf"/>
</dbReference>
<gene>
    <name evidence="11" type="primary">TRAPPC1</name>
</gene>
<dbReference type="Gene3D" id="3.30.450.70">
    <property type="match status" value="1"/>
</dbReference>
<comment type="subunit">
    <text evidence="9">Part of the multisubunit transport protein particle (TRAPP) complex. The heterodimer TRAPPC6B-TRAPPC3 interacts with TRAPPC1 likely providing a core for TRAPP complex formation.</text>
</comment>
<comment type="similarity">
    <text evidence="8">Belongs to the TRAPP small subunits family. BET5 subfamily.</text>
</comment>
<dbReference type="GO" id="GO:0030008">
    <property type="term" value="C:TRAPP complex"/>
    <property type="evidence" value="ECO:0007669"/>
    <property type="project" value="InterPro"/>
</dbReference>
<dbReference type="PANTHER" id="PTHR23249">
    <property type="entry name" value="TRAFFICKING PROTEIN PARTICLE COMPLEX SUBUNIT"/>
    <property type="match status" value="1"/>
</dbReference>
<comment type="function">
    <text evidence="1">May play a role in vesicular transport from endoplasmic reticulum to Golgi.</text>
</comment>
<keyword evidence="12" id="KW-1185">Reference proteome</keyword>
<reference evidence="11" key="1">
    <citation type="submission" date="2025-08" db="UniProtKB">
        <authorList>
            <consortium name="Ensembl"/>
        </authorList>
    </citation>
    <scope>IDENTIFICATION</scope>
</reference>
<dbReference type="GO" id="GO:0005794">
    <property type="term" value="C:Golgi apparatus"/>
    <property type="evidence" value="ECO:0007669"/>
    <property type="project" value="UniProtKB-SubCell"/>
</dbReference>
<dbReference type="PANTHER" id="PTHR23249:SF16">
    <property type="entry name" value="TRAFFICKING PROTEIN PARTICLE COMPLEX SUBUNIT 1"/>
    <property type="match status" value="1"/>
</dbReference>
<evidence type="ECO:0000256" key="9">
    <source>
        <dbReference type="ARBA" id="ARBA00062874"/>
    </source>
</evidence>
<dbReference type="Pfam" id="PF04099">
    <property type="entry name" value="Sybindin"/>
    <property type="match status" value="1"/>
</dbReference>
<dbReference type="AlphaFoldDB" id="A0A8C0U4Z4"/>
<dbReference type="Proteomes" id="UP000694410">
    <property type="component" value="Unplaced"/>
</dbReference>
<comment type="subcellular location">
    <subcellularLocation>
        <location evidence="3">Endoplasmic reticulum</location>
    </subcellularLocation>
    <subcellularLocation>
        <location evidence="2">Golgi apparatus</location>
        <location evidence="2">cis-Golgi network</location>
    </subcellularLocation>
</comment>
<evidence type="ECO:0000256" key="6">
    <source>
        <dbReference type="ARBA" id="ARBA00022892"/>
    </source>
</evidence>
<keyword evidence="4" id="KW-0813">Transport</keyword>
<dbReference type="CDD" id="cd14855">
    <property type="entry name" value="TRAPPC1_MUM2"/>
    <property type="match status" value="1"/>
</dbReference>
<dbReference type="InterPro" id="IPR007233">
    <property type="entry name" value="TRAPPC"/>
</dbReference>